<keyword evidence="2" id="KW-1185">Reference proteome</keyword>
<dbReference type="KEGG" id="maqe:RJ40_02740"/>
<dbReference type="AlphaFoldDB" id="A0A8A3S421"/>
<organism evidence="1 2">
    <name type="scientific">Methanofollis aquaemaris</name>
    <dbReference type="NCBI Taxonomy" id="126734"/>
    <lineage>
        <taxon>Archaea</taxon>
        <taxon>Methanobacteriati</taxon>
        <taxon>Methanobacteriota</taxon>
        <taxon>Stenosarchaea group</taxon>
        <taxon>Methanomicrobia</taxon>
        <taxon>Methanomicrobiales</taxon>
        <taxon>Methanomicrobiaceae</taxon>
        <taxon>Methanofollis</taxon>
    </lineage>
</organism>
<reference evidence="1" key="2">
    <citation type="submission" date="2019-02" db="EMBL/GenBank/DDBJ databases">
        <authorList>
            <person name="Chen S.-C."/>
            <person name="Chien H.-H."/>
            <person name="Lai M.-C."/>
        </authorList>
    </citation>
    <scope>NUCLEOTIDE SEQUENCE</scope>
    <source>
        <strain evidence="1">N2F9704</strain>
    </source>
</reference>
<gene>
    <name evidence="1" type="ORF">RJ40_02740</name>
</gene>
<proteinExistence type="predicted"/>
<reference evidence="1" key="1">
    <citation type="journal article" date="2001" name="Int. J. Syst. Evol. Microbiol.">
        <title>Methanofollis aquaemaris sp. nov., a methanogen isolated from an aquaculture fish pond.</title>
        <authorList>
            <person name="Lai M.C."/>
            <person name="Chen S.C."/>
        </authorList>
    </citation>
    <scope>NUCLEOTIDE SEQUENCE</scope>
    <source>
        <strain evidence="1">N2F9704</strain>
    </source>
</reference>
<accession>A0A8A3S421</accession>
<name>A0A8A3S421_9EURY</name>
<evidence type="ECO:0000313" key="2">
    <source>
        <dbReference type="Proteomes" id="UP001042704"/>
    </source>
</evidence>
<dbReference type="EMBL" id="CP036172">
    <property type="protein sequence ID" value="QSZ66491.1"/>
    <property type="molecule type" value="Genomic_DNA"/>
</dbReference>
<dbReference type="Proteomes" id="UP001042704">
    <property type="component" value="Chromosome"/>
</dbReference>
<sequence length="122" mass="12629">MPILFCAALVLIAGCTTTPTPAPTTAPEAVVANACYDSKGHVTFEIVNTGTAEAVIDYAWTLIDPATGEPIDAGEGSVTLGPDEFEGVSAPINTTIPHDDAGNSIICVNLSVDGKTIHQYRQ</sequence>
<evidence type="ECO:0000313" key="1">
    <source>
        <dbReference type="EMBL" id="QSZ66491.1"/>
    </source>
</evidence>
<protein>
    <submittedName>
        <fullName evidence="1">Uncharacterized protein</fullName>
    </submittedName>
</protein>